<protein>
    <submittedName>
        <fullName evidence="4">PB1 domain-containing protein</fullName>
    </submittedName>
</protein>
<reference evidence="4" key="1">
    <citation type="submission" date="2022-11" db="UniProtKB">
        <authorList>
            <consortium name="WormBaseParasite"/>
        </authorList>
    </citation>
    <scope>IDENTIFICATION</scope>
</reference>
<dbReference type="InterPro" id="IPR000270">
    <property type="entry name" value="PB1_dom"/>
</dbReference>
<accession>A0A915DCZ8</accession>
<feature type="region of interest" description="Disordered" evidence="1">
    <location>
        <begin position="300"/>
        <end position="439"/>
    </location>
</feature>
<sequence>MLSQISLVLPANDPKAAMVNNSNGIESTVLKAKYGTDIRKSQLHHTQDLNFNDLVLMMQRVFQIKSSDSIGLKYRDSEGDWITLANDDDVVFALQHEPSLYVEVSNSQGDSVCRQLSPLTTTDSLAASTRNSVKEEAEHQHSATPQRQLPSMGQMEGAATAKLWKWPTAPPPTSNQQEAPPNNQESHYQNYNQQAPQHQPPHSEAGDSVHKEVSLSSTAYSAGQYGQQRPPSIQPSGGQLGACTPPVNQDYNFQPSQQQAQQPSYLTGNNMGNGGNDPYSAPPTIHPSVHKEVNVPSAYGGYPGQQTQQPAVPQNMPPMGGGGGYGANRGAPTPPMPQYQQPPHGGQQYQHAGYGQVPTSQPMAPPPVQNPQQQPPQGFGGPMPPPVSSVIGGGGAPGNPFSRGPTQEDSIAHQQTPMEPTTEESASLSEESEEKEIDFGEEQVAEGIDQNQLGKQHFEDIALEWVDTERVNMKAIFGGALFTISKKSVDGIYLYGRCDHRKGCKLRLWIVKRTMRLRYRVGFHNHPATPWKTGNAKLRDEQAMMITTHDELTPLQAVARTTENLSTTQKNYLPTKDGQAALLAKKRKRSLGLPPRPEDIHFEIPEQLRNFHNGDLFKTYEPTT</sequence>
<feature type="domain" description="PB1" evidence="2">
    <location>
        <begin position="27"/>
        <end position="105"/>
    </location>
</feature>
<dbReference type="GO" id="GO:0042802">
    <property type="term" value="F:identical protein binding"/>
    <property type="evidence" value="ECO:0007669"/>
    <property type="project" value="InterPro"/>
</dbReference>
<dbReference type="SUPFAM" id="SSF54277">
    <property type="entry name" value="CAD &amp; PB1 domains"/>
    <property type="match status" value="1"/>
</dbReference>
<feature type="compositionally biased region" description="Basic and acidic residues" evidence="1">
    <location>
        <begin position="204"/>
        <end position="213"/>
    </location>
</feature>
<feature type="compositionally biased region" description="Polar residues" evidence="1">
    <location>
        <begin position="142"/>
        <end position="151"/>
    </location>
</feature>
<evidence type="ECO:0000259" key="2">
    <source>
        <dbReference type="PROSITE" id="PS51745"/>
    </source>
</evidence>
<dbReference type="GO" id="GO:0048208">
    <property type="term" value="P:COPII vesicle coating"/>
    <property type="evidence" value="ECO:0007669"/>
    <property type="project" value="InterPro"/>
</dbReference>
<keyword evidence="3" id="KW-1185">Reference proteome</keyword>
<dbReference type="Pfam" id="PF00564">
    <property type="entry name" value="PB1"/>
    <property type="match status" value="1"/>
</dbReference>
<evidence type="ECO:0000313" key="3">
    <source>
        <dbReference type="Proteomes" id="UP000887574"/>
    </source>
</evidence>
<dbReference type="PANTHER" id="PTHR15335:SF7">
    <property type="entry name" value="PROTEIN TFG"/>
    <property type="match status" value="1"/>
</dbReference>
<dbReference type="InterPro" id="IPR033512">
    <property type="entry name" value="TFG"/>
</dbReference>
<feature type="region of interest" description="Disordered" evidence="1">
    <location>
        <begin position="126"/>
        <end position="278"/>
    </location>
</feature>
<dbReference type="GO" id="GO:0070971">
    <property type="term" value="C:endoplasmic reticulum exit site"/>
    <property type="evidence" value="ECO:0007669"/>
    <property type="project" value="TreeGrafter"/>
</dbReference>
<evidence type="ECO:0000256" key="1">
    <source>
        <dbReference type="SAM" id="MobiDB-lite"/>
    </source>
</evidence>
<feature type="compositionally biased region" description="Low complexity" evidence="1">
    <location>
        <begin position="254"/>
        <end position="264"/>
    </location>
</feature>
<evidence type="ECO:0000313" key="4">
    <source>
        <dbReference type="WBParaSite" id="jg1792"/>
    </source>
</evidence>
<feature type="compositionally biased region" description="Polar residues" evidence="1">
    <location>
        <begin position="174"/>
        <end position="197"/>
    </location>
</feature>
<feature type="compositionally biased region" description="Acidic residues" evidence="1">
    <location>
        <begin position="430"/>
        <end position="439"/>
    </location>
</feature>
<dbReference type="WBParaSite" id="jg1792">
    <property type="protein sequence ID" value="jg1792"/>
    <property type="gene ID" value="jg1792"/>
</dbReference>
<feature type="compositionally biased region" description="Basic and acidic residues" evidence="1">
    <location>
        <begin position="132"/>
        <end position="141"/>
    </location>
</feature>
<dbReference type="PROSITE" id="PS51745">
    <property type="entry name" value="PB1"/>
    <property type="match status" value="1"/>
</dbReference>
<feature type="compositionally biased region" description="Low complexity" evidence="1">
    <location>
        <begin position="338"/>
        <end position="356"/>
    </location>
</feature>
<dbReference type="PANTHER" id="PTHR15335">
    <property type="entry name" value="PROTEIN TFG"/>
    <property type="match status" value="1"/>
</dbReference>
<dbReference type="Gene3D" id="3.10.20.90">
    <property type="entry name" value="Phosphatidylinositol 3-kinase Catalytic Subunit, Chain A, domain 1"/>
    <property type="match status" value="1"/>
</dbReference>
<organism evidence="3 4">
    <name type="scientific">Ditylenchus dipsaci</name>
    <dbReference type="NCBI Taxonomy" id="166011"/>
    <lineage>
        <taxon>Eukaryota</taxon>
        <taxon>Metazoa</taxon>
        <taxon>Ecdysozoa</taxon>
        <taxon>Nematoda</taxon>
        <taxon>Chromadorea</taxon>
        <taxon>Rhabditida</taxon>
        <taxon>Tylenchina</taxon>
        <taxon>Tylenchomorpha</taxon>
        <taxon>Sphaerularioidea</taxon>
        <taxon>Anguinidae</taxon>
        <taxon>Anguininae</taxon>
        <taxon>Ditylenchus</taxon>
    </lineage>
</organism>
<dbReference type="SMART" id="SM00666">
    <property type="entry name" value="PB1"/>
    <property type="match status" value="1"/>
</dbReference>
<dbReference type="Proteomes" id="UP000887574">
    <property type="component" value="Unplaced"/>
</dbReference>
<feature type="compositionally biased region" description="Polar residues" evidence="1">
    <location>
        <begin position="405"/>
        <end position="419"/>
    </location>
</feature>
<name>A0A915DCZ8_9BILA</name>
<dbReference type="AlphaFoldDB" id="A0A915DCZ8"/>
<proteinExistence type="predicted"/>
<dbReference type="InterPro" id="IPR053793">
    <property type="entry name" value="PB1-like"/>
</dbReference>
<feature type="compositionally biased region" description="Polar residues" evidence="1">
    <location>
        <begin position="214"/>
        <end position="237"/>
    </location>
</feature>